<dbReference type="KEGG" id="schy:GVO57_14260"/>
<dbReference type="Proteomes" id="UP000464468">
    <property type="component" value="Plasmid pC33"/>
</dbReference>
<dbReference type="GO" id="GO:0004722">
    <property type="term" value="F:protein serine/threonine phosphatase activity"/>
    <property type="evidence" value="ECO:0007669"/>
    <property type="project" value="InterPro"/>
</dbReference>
<geneLocation type="plasmid" evidence="3">
    <name>pc33</name>
</geneLocation>
<organism evidence="2 3">
    <name type="scientific">Sphingomonas changnyeongensis</name>
    <dbReference type="NCBI Taxonomy" id="2698679"/>
    <lineage>
        <taxon>Bacteria</taxon>
        <taxon>Pseudomonadati</taxon>
        <taxon>Pseudomonadota</taxon>
        <taxon>Alphaproteobacteria</taxon>
        <taxon>Sphingomonadales</taxon>
        <taxon>Sphingomonadaceae</taxon>
        <taxon>Sphingomonas</taxon>
    </lineage>
</organism>
<dbReference type="Pfam" id="PF13672">
    <property type="entry name" value="PP2C_2"/>
    <property type="match status" value="1"/>
</dbReference>
<evidence type="ECO:0000259" key="1">
    <source>
        <dbReference type="PROSITE" id="PS51746"/>
    </source>
</evidence>
<keyword evidence="2" id="KW-0614">Plasmid</keyword>
<evidence type="ECO:0000313" key="2">
    <source>
        <dbReference type="EMBL" id="QHL92045.1"/>
    </source>
</evidence>
<dbReference type="RefSeq" id="WP_160594079.1">
    <property type="nucleotide sequence ID" value="NZ_CP047896.1"/>
</dbReference>
<dbReference type="PROSITE" id="PS51746">
    <property type="entry name" value="PPM_2"/>
    <property type="match status" value="1"/>
</dbReference>
<dbReference type="CDD" id="cd00143">
    <property type="entry name" value="PP2Cc"/>
    <property type="match status" value="1"/>
</dbReference>
<dbReference type="SUPFAM" id="SSF81606">
    <property type="entry name" value="PP2C-like"/>
    <property type="match status" value="1"/>
</dbReference>
<reference evidence="2 3" key="1">
    <citation type="submission" date="2020-01" db="EMBL/GenBank/DDBJ databases">
        <title>Sphingomonas sp. C33 whole genome sequece.</title>
        <authorList>
            <person name="Park C."/>
        </authorList>
    </citation>
    <scope>NUCLEOTIDE SEQUENCE [LARGE SCALE GENOMIC DNA]</scope>
    <source>
        <strain evidence="2 3">C33</strain>
        <plasmid evidence="3">pc33</plasmid>
    </source>
</reference>
<dbReference type="PANTHER" id="PTHR47992">
    <property type="entry name" value="PROTEIN PHOSPHATASE"/>
    <property type="match status" value="1"/>
</dbReference>
<evidence type="ECO:0000313" key="3">
    <source>
        <dbReference type="Proteomes" id="UP000464468"/>
    </source>
</evidence>
<keyword evidence="3" id="KW-1185">Reference proteome</keyword>
<accession>A0A7Z2NY97</accession>
<dbReference type="InterPro" id="IPR001932">
    <property type="entry name" value="PPM-type_phosphatase-like_dom"/>
</dbReference>
<dbReference type="Gene3D" id="3.60.40.10">
    <property type="entry name" value="PPM-type phosphatase domain"/>
    <property type="match status" value="1"/>
</dbReference>
<dbReference type="EMBL" id="CP047896">
    <property type="protein sequence ID" value="QHL92045.1"/>
    <property type="molecule type" value="Genomic_DNA"/>
</dbReference>
<feature type="domain" description="PPM-type phosphatase" evidence="1">
    <location>
        <begin position="12"/>
        <end position="227"/>
    </location>
</feature>
<dbReference type="InterPro" id="IPR036457">
    <property type="entry name" value="PPM-type-like_dom_sf"/>
</dbReference>
<dbReference type="SMART" id="SM00332">
    <property type="entry name" value="PP2Cc"/>
    <property type="match status" value="1"/>
</dbReference>
<proteinExistence type="predicted"/>
<gene>
    <name evidence="2" type="ORF">GVO57_14260</name>
</gene>
<dbReference type="AlphaFoldDB" id="A0A7Z2NY97"/>
<dbReference type="InterPro" id="IPR015655">
    <property type="entry name" value="PP2C"/>
</dbReference>
<protein>
    <submittedName>
        <fullName evidence="2">SpoIIE family protein phosphatase</fullName>
    </submittedName>
</protein>
<name>A0A7Z2NY97_9SPHN</name>
<dbReference type="SMART" id="SM00331">
    <property type="entry name" value="PP2C_SIG"/>
    <property type="match status" value="1"/>
</dbReference>
<sequence>MQAFAWSHVGLIRSINEDIIALEGWNSRDSPEGRLAHPRTSSWALIADGMGGHAAGETASELATMYLSELLPVATNRAQIEKALAAIHLRLHEIAAAHAQLAGMGTTIVGVLQQGSSVMMFNVGDSRLYRLRRGVLEMLSEDDSVGHALTQCLGGYAPEPLPVAHVSECVLEEGDRLLLCSDGLTDMVDDDAIAGILSASHEDPAHMLVVAALEAGGYDNVSVVVLL</sequence>